<dbReference type="Pfam" id="PF00425">
    <property type="entry name" value="Chorismate_bind"/>
    <property type="match status" value="1"/>
</dbReference>
<proteinExistence type="predicted"/>
<dbReference type="GO" id="GO:0000162">
    <property type="term" value="P:L-tryptophan biosynthetic process"/>
    <property type="evidence" value="ECO:0007669"/>
    <property type="project" value="TreeGrafter"/>
</dbReference>
<dbReference type="PRINTS" id="PR00095">
    <property type="entry name" value="ANTSNTHASEI"/>
</dbReference>
<evidence type="ECO:0000259" key="1">
    <source>
        <dbReference type="Pfam" id="PF00425"/>
    </source>
</evidence>
<dbReference type="PANTHER" id="PTHR11236:SF50">
    <property type="entry name" value="AMINODEOXYCHORISMATE SYNTHASE COMPONENT 1"/>
    <property type="match status" value="1"/>
</dbReference>
<organism evidence="2 3">
    <name type="scientific">Gordonia phthalatica</name>
    <dbReference type="NCBI Taxonomy" id="1136941"/>
    <lineage>
        <taxon>Bacteria</taxon>
        <taxon>Bacillati</taxon>
        <taxon>Actinomycetota</taxon>
        <taxon>Actinomycetes</taxon>
        <taxon>Mycobacteriales</taxon>
        <taxon>Gordoniaceae</taxon>
        <taxon>Gordonia</taxon>
    </lineage>
</organism>
<dbReference type="STRING" id="1136941.ACH46_04540"/>
<dbReference type="GO" id="GO:0046820">
    <property type="term" value="F:4-amino-4-deoxychorismate synthase activity"/>
    <property type="evidence" value="ECO:0007669"/>
    <property type="project" value="TreeGrafter"/>
</dbReference>
<evidence type="ECO:0000313" key="3">
    <source>
        <dbReference type="Proteomes" id="UP000063789"/>
    </source>
</evidence>
<protein>
    <submittedName>
        <fullName evidence="2">Aminodeoxychorismate synthase</fullName>
    </submittedName>
</protein>
<dbReference type="OrthoDB" id="3518032at2"/>
<dbReference type="PATRIC" id="fig|1136941.3.peg.925"/>
<dbReference type="RefSeq" id="WP_062391877.1">
    <property type="nucleotide sequence ID" value="NZ_CP011853.1"/>
</dbReference>
<dbReference type="InterPro" id="IPR019999">
    <property type="entry name" value="Anth_synth_I-like"/>
</dbReference>
<dbReference type="PANTHER" id="PTHR11236">
    <property type="entry name" value="AMINOBENZOATE/ANTHRANILATE SYNTHASE"/>
    <property type="match status" value="1"/>
</dbReference>
<accession>A0A0N9N7E0</accession>
<dbReference type="InterPro" id="IPR015890">
    <property type="entry name" value="Chorismate_C"/>
</dbReference>
<name>A0A0N9N7E0_9ACTN</name>
<dbReference type="SUPFAM" id="SSF56322">
    <property type="entry name" value="ADC synthase"/>
    <property type="match status" value="1"/>
</dbReference>
<evidence type="ECO:0000313" key="2">
    <source>
        <dbReference type="EMBL" id="ALG83915.1"/>
    </source>
</evidence>
<dbReference type="KEGG" id="goq:ACH46_04540"/>
<dbReference type="EMBL" id="CP011853">
    <property type="protein sequence ID" value="ALG83915.1"/>
    <property type="molecule type" value="Genomic_DNA"/>
</dbReference>
<reference evidence="2 3" key="2">
    <citation type="journal article" date="2017" name="Int. J. Syst. Evol. Microbiol.">
        <title>Gordonia phthalatica sp. nov., a di-n-butyl phthalate-degrading bacterium isolated from activated sludge.</title>
        <authorList>
            <person name="Jin D."/>
            <person name="Kong X."/>
            <person name="Jia M."/>
            <person name="Yu X."/>
            <person name="Wang X."/>
            <person name="Zhuang X."/>
            <person name="Deng Y."/>
            <person name="Bai Z."/>
        </authorList>
    </citation>
    <scope>NUCLEOTIDE SEQUENCE [LARGE SCALE GENOMIC DNA]</scope>
    <source>
        <strain evidence="2 3">QH-11</strain>
    </source>
</reference>
<dbReference type="InterPro" id="IPR005801">
    <property type="entry name" value="ADC_synthase"/>
</dbReference>
<dbReference type="NCBIfam" id="NF004530">
    <property type="entry name" value="PRK05877.1"/>
    <property type="match status" value="1"/>
</dbReference>
<dbReference type="Gene3D" id="3.60.120.10">
    <property type="entry name" value="Anthranilate synthase"/>
    <property type="match status" value="1"/>
</dbReference>
<keyword evidence="3" id="KW-1185">Reference proteome</keyword>
<feature type="domain" description="Chorismate-utilising enzyme C-terminal" evidence="1">
    <location>
        <begin position="131"/>
        <end position="378"/>
    </location>
</feature>
<gene>
    <name evidence="2" type="ORF">ACH46_04540</name>
</gene>
<reference evidence="3" key="1">
    <citation type="submission" date="2015-06" db="EMBL/GenBank/DDBJ databases">
        <title>Complete genome sequence and metabolic analysis of phthalate degradation pathway in Gordonia sp. QH-11.</title>
        <authorList>
            <person name="Jin D."/>
            <person name="Kong X."/>
            <person name="Bai Z."/>
        </authorList>
    </citation>
    <scope>NUCLEOTIDE SEQUENCE [LARGE SCALE GENOMIC DNA]</scope>
    <source>
        <strain evidence="3">QH-11</strain>
    </source>
</reference>
<dbReference type="Proteomes" id="UP000063789">
    <property type="component" value="Chromosome"/>
</dbReference>
<sequence length="388" mass="40327">MTGDAASALDVLHALDRAARDRGVPGPAALIGDWADADAVIAPSIRLTAGTPPLDRPDDFWFGALSFPVRVDESPLPATVGGRTDGILRLVDGAWRWTSATGAPQPDWVTDALTAHVHRGDWHADWTVPDRDQHVHAVQECRDAIAAGEVYQACVCTRFRGTLHGRPLDFFSDIAAATAPAKSAWLSGAWGAIASFSPESFLDRRGGRVTSSPIKGTLPAAADPALLAASTKDVAENVMIVDLVRNDLGRVARVGAVTVPDLLTVVGAPGVWHLVSTVAAELADGVGNTALLDATFPPASVTGTPKIRAQELLAGWEADARGVYCGAVGIAGPDGLLDLNVAIRTVAVTGDNTLTLGVGGGITIDSDPAAEWQECLDKAASIVGFQPR</sequence>
<dbReference type="AlphaFoldDB" id="A0A0N9N7E0"/>